<reference evidence="1" key="1">
    <citation type="journal article" date="2015" name="Nature">
        <title>Complex archaea that bridge the gap between prokaryotes and eukaryotes.</title>
        <authorList>
            <person name="Spang A."/>
            <person name="Saw J.H."/>
            <person name="Jorgensen S.L."/>
            <person name="Zaremba-Niedzwiedzka K."/>
            <person name="Martijn J."/>
            <person name="Lind A.E."/>
            <person name="van Eijk R."/>
            <person name="Schleper C."/>
            <person name="Guy L."/>
            <person name="Ettema T.J."/>
        </authorList>
    </citation>
    <scope>NUCLEOTIDE SEQUENCE</scope>
</reference>
<organism evidence="1">
    <name type="scientific">marine sediment metagenome</name>
    <dbReference type="NCBI Taxonomy" id="412755"/>
    <lineage>
        <taxon>unclassified sequences</taxon>
        <taxon>metagenomes</taxon>
        <taxon>ecological metagenomes</taxon>
    </lineage>
</organism>
<dbReference type="EMBL" id="LAZR01030996">
    <property type="protein sequence ID" value="KKL54997.1"/>
    <property type="molecule type" value="Genomic_DNA"/>
</dbReference>
<accession>A0A0F9FV19</accession>
<name>A0A0F9FV19_9ZZZZ</name>
<comment type="caution">
    <text evidence="1">The sequence shown here is derived from an EMBL/GenBank/DDBJ whole genome shotgun (WGS) entry which is preliminary data.</text>
</comment>
<gene>
    <name evidence="1" type="ORF">LCGC14_2259830</name>
</gene>
<dbReference type="AlphaFoldDB" id="A0A0F9FV19"/>
<proteinExistence type="predicted"/>
<sequence>MSKDRYKIEICEAENGFVVCWSQIGYPDEGILLCPTVSDVTVEIERITELLKTIDRNGR</sequence>
<protein>
    <submittedName>
        <fullName evidence="1">Uncharacterized protein</fullName>
    </submittedName>
</protein>
<evidence type="ECO:0000313" key="1">
    <source>
        <dbReference type="EMBL" id="KKL54997.1"/>
    </source>
</evidence>